<reference evidence="8 9" key="1">
    <citation type="journal article" date="2012" name="J. Bacteriol.">
        <title>Draft Genome Sequence of Turicella otitidis ATCC 51513, Isolated from Middle Ear Fluid from a Child with Otitis Media.</title>
        <authorList>
            <person name="Brinkrolf K."/>
            <person name="Schneider J."/>
            <person name="Knecht M."/>
            <person name="Ruckert C."/>
            <person name="Tauch A."/>
        </authorList>
    </citation>
    <scope>NUCLEOTIDE SEQUENCE [LARGE SCALE GENOMIC DNA]</scope>
    <source>
        <strain evidence="8 9">ATCC 51513</strain>
    </source>
</reference>
<organism evidence="8 9">
    <name type="scientific">Corynebacterium otitidis ATCC 51513</name>
    <dbReference type="NCBI Taxonomy" id="883169"/>
    <lineage>
        <taxon>Bacteria</taxon>
        <taxon>Bacillati</taxon>
        <taxon>Actinomycetota</taxon>
        <taxon>Actinomycetes</taxon>
        <taxon>Mycobacteriales</taxon>
        <taxon>Corynebacteriaceae</taxon>
        <taxon>Corynebacterium</taxon>
    </lineage>
</organism>
<dbReference type="InterPro" id="IPR012337">
    <property type="entry name" value="RNaseH-like_sf"/>
</dbReference>
<evidence type="ECO:0000256" key="3">
    <source>
        <dbReference type="ARBA" id="ARBA00022722"/>
    </source>
</evidence>
<keyword evidence="4 5" id="KW-0378">Hydrolase</keyword>
<dbReference type="Gene3D" id="3.30.420.140">
    <property type="entry name" value="YqgF/RNase H-like domain"/>
    <property type="match status" value="1"/>
</dbReference>
<dbReference type="Pfam" id="PF03652">
    <property type="entry name" value="RuvX"/>
    <property type="match status" value="1"/>
</dbReference>
<keyword evidence="1 5" id="KW-0963">Cytoplasm</keyword>
<dbReference type="GO" id="GO:0005829">
    <property type="term" value="C:cytosol"/>
    <property type="evidence" value="ECO:0007669"/>
    <property type="project" value="TreeGrafter"/>
</dbReference>
<feature type="region of interest" description="Disordered" evidence="6">
    <location>
        <begin position="193"/>
        <end position="221"/>
    </location>
</feature>
<feature type="region of interest" description="Disordered" evidence="6">
    <location>
        <begin position="1"/>
        <end position="56"/>
    </location>
</feature>
<dbReference type="Proteomes" id="UP000011016">
    <property type="component" value="Unassembled WGS sequence"/>
</dbReference>
<comment type="similarity">
    <text evidence="5">Belongs to the YqgF HJR family.</text>
</comment>
<comment type="subcellular location">
    <subcellularLocation>
        <location evidence="5">Cytoplasm</location>
    </subcellularLocation>
</comment>
<evidence type="ECO:0000256" key="1">
    <source>
        <dbReference type="ARBA" id="ARBA00022490"/>
    </source>
</evidence>
<dbReference type="PANTHER" id="PTHR33317">
    <property type="entry name" value="POLYNUCLEOTIDYL TRANSFERASE, RIBONUCLEASE H-LIKE SUPERFAMILY PROTEIN"/>
    <property type="match status" value="1"/>
</dbReference>
<dbReference type="GO" id="GO:0004518">
    <property type="term" value="F:nuclease activity"/>
    <property type="evidence" value="ECO:0007669"/>
    <property type="project" value="UniProtKB-KW"/>
</dbReference>
<evidence type="ECO:0000259" key="7">
    <source>
        <dbReference type="SMART" id="SM00732"/>
    </source>
</evidence>
<dbReference type="CDD" id="cd16964">
    <property type="entry name" value="YqgF"/>
    <property type="match status" value="1"/>
</dbReference>
<protein>
    <recommendedName>
        <fullName evidence="5">Putative pre-16S rRNA nuclease</fullName>
        <ecNumber evidence="5">3.1.-.-</ecNumber>
    </recommendedName>
</protein>
<comment type="caution">
    <text evidence="8">The sequence shown here is derived from an EMBL/GenBank/DDBJ whole genome shotgun (WGS) entry which is preliminary data.</text>
</comment>
<accession>I7KJA3</accession>
<dbReference type="PANTHER" id="PTHR33317:SF4">
    <property type="entry name" value="POLYNUCLEOTIDYL TRANSFERASE, RIBONUCLEASE H-LIKE SUPERFAMILY PROTEIN"/>
    <property type="match status" value="1"/>
</dbReference>
<keyword evidence="3 5" id="KW-0540">Nuclease</keyword>
<dbReference type="EMBL" id="CAJZ01000108">
    <property type="protein sequence ID" value="CCI83480.1"/>
    <property type="molecule type" value="Genomic_DNA"/>
</dbReference>
<feature type="domain" description="YqgF/RNase H-like" evidence="7">
    <location>
        <begin position="50"/>
        <end position="155"/>
    </location>
</feature>
<name>I7KJA3_9CORY</name>
<gene>
    <name evidence="8" type="ORF">BN46_0748</name>
</gene>
<keyword evidence="2 5" id="KW-0690">Ribosome biogenesis</keyword>
<dbReference type="EC" id="3.1.-.-" evidence="5"/>
<evidence type="ECO:0000256" key="6">
    <source>
        <dbReference type="SAM" id="MobiDB-lite"/>
    </source>
</evidence>
<comment type="function">
    <text evidence="5">Could be a nuclease involved in processing of the 5'-end of pre-16S rRNA.</text>
</comment>
<dbReference type="InterPro" id="IPR005227">
    <property type="entry name" value="YqgF"/>
</dbReference>
<evidence type="ECO:0000256" key="2">
    <source>
        <dbReference type="ARBA" id="ARBA00022517"/>
    </source>
</evidence>
<sequence>MPTVVDSHPPARGRARAGERGRRPKNTESTSKRSMTVRADTPGSKDPGPGRRLGVDVGTVRIGVAVSDGEASIATPVETVSRDTEAGAPDGADIDRLAELAAGYRAVEVIVGLPTTLKGRGSASVAQAELVAGRLAERVSAPVRFFDERLSTVVATQALHASGVSERRGRAVVDQAAAVEILQGWLDARRRELDRRRAPGRVGPAELARRARKRKGEAEKP</sequence>
<dbReference type="InterPro" id="IPR037027">
    <property type="entry name" value="YqgF/RNaseH-like_dom_sf"/>
</dbReference>
<dbReference type="SUPFAM" id="SSF53098">
    <property type="entry name" value="Ribonuclease H-like"/>
    <property type="match status" value="1"/>
</dbReference>
<evidence type="ECO:0000313" key="9">
    <source>
        <dbReference type="Proteomes" id="UP000011016"/>
    </source>
</evidence>
<dbReference type="InterPro" id="IPR006641">
    <property type="entry name" value="YqgF/RNaseH-like_dom"/>
</dbReference>
<evidence type="ECO:0000256" key="4">
    <source>
        <dbReference type="ARBA" id="ARBA00022801"/>
    </source>
</evidence>
<dbReference type="HAMAP" id="MF_00651">
    <property type="entry name" value="Nuclease_YqgF"/>
    <property type="match status" value="1"/>
</dbReference>
<evidence type="ECO:0000313" key="8">
    <source>
        <dbReference type="EMBL" id="CCI83480.1"/>
    </source>
</evidence>
<evidence type="ECO:0000256" key="5">
    <source>
        <dbReference type="HAMAP-Rule" id="MF_00651"/>
    </source>
</evidence>
<dbReference type="NCBIfam" id="TIGR00250">
    <property type="entry name" value="RNAse_H_YqgF"/>
    <property type="match status" value="1"/>
</dbReference>
<proteinExistence type="inferred from homology"/>
<dbReference type="AlphaFoldDB" id="I7KJA3"/>
<dbReference type="GO" id="GO:0000967">
    <property type="term" value="P:rRNA 5'-end processing"/>
    <property type="evidence" value="ECO:0007669"/>
    <property type="project" value="UniProtKB-UniRule"/>
</dbReference>
<dbReference type="SMART" id="SM00732">
    <property type="entry name" value="YqgFc"/>
    <property type="match status" value="1"/>
</dbReference>
<dbReference type="GO" id="GO:0016788">
    <property type="term" value="F:hydrolase activity, acting on ester bonds"/>
    <property type="evidence" value="ECO:0007669"/>
    <property type="project" value="UniProtKB-UniRule"/>
</dbReference>